<gene>
    <name evidence="3" type="ORF">B0H16DRAFT_1856665</name>
</gene>
<dbReference type="PANTHER" id="PTHR33104:SF2">
    <property type="entry name" value="CXC3 LIKE CYSTEINE CLUSTER DOMAIN-CONTAINING PROTEIN"/>
    <property type="match status" value="1"/>
</dbReference>
<keyword evidence="4" id="KW-1185">Reference proteome</keyword>
<comment type="caution">
    <text evidence="3">The sequence shown here is derived from an EMBL/GenBank/DDBJ whole genome shotgun (WGS) entry which is preliminary data.</text>
</comment>
<feature type="compositionally biased region" description="Low complexity" evidence="1">
    <location>
        <begin position="1040"/>
        <end position="1054"/>
    </location>
</feature>
<dbReference type="PANTHER" id="PTHR33104">
    <property type="entry name" value="SI:DKEY-29D5.2"/>
    <property type="match status" value="1"/>
</dbReference>
<dbReference type="AlphaFoldDB" id="A0AAD7IKC8"/>
<dbReference type="Pfam" id="PF18803">
    <property type="entry name" value="CxC2"/>
    <property type="match status" value="1"/>
</dbReference>
<accession>A0AAD7IKC8</accession>
<feature type="compositionally biased region" description="Basic and acidic residues" evidence="1">
    <location>
        <begin position="1026"/>
        <end position="1039"/>
    </location>
</feature>
<feature type="region of interest" description="Disordered" evidence="1">
    <location>
        <begin position="992"/>
        <end position="1069"/>
    </location>
</feature>
<evidence type="ECO:0000313" key="3">
    <source>
        <dbReference type="EMBL" id="KAJ7745104.1"/>
    </source>
</evidence>
<feature type="compositionally biased region" description="Basic residues" evidence="1">
    <location>
        <begin position="1015"/>
        <end position="1025"/>
    </location>
</feature>
<dbReference type="Proteomes" id="UP001215598">
    <property type="component" value="Unassembled WGS sequence"/>
</dbReference>
<dbReference type="Pfam" id="PF18758">
    <property type="entry name" value="KDZ"/>
    <property type="match status" value="1"/>
</dbReference>
<name>A0AAD7IKC8_9AGAR</name>
<proteinExistence type="predicted"/>
<evidence type="ECO:0000256" key="1">
    <source>
        <dbReference type="SAM" id="MobiDB-lite"/>
    </source>
</evidence>
<dbReference type="EMBL" id="JARKIB010000084">
    <property type="protein sequence ID" value="KAJ7745104.1"/>
    <property type="molecule type" value="Genomic_DNA"/>
</dbReference>
<dbReference type="InterPro" id="IPR041457">
    <property type="entry name" value="CxC2_KDZ-assoc"/>
</dbReference>
<protein>
    <recommendedName>
        <fullName evidence="2">CxC2-like cysteine cluster KDZ transposase-associated domain-containing protein</fullName>
    </recommendedName>
</protein>
<evidence type="ECO:0000259" key="2">
    <source>
        <dbReference type="Pfam" id="PF18803"/>
    </source>
</evidence>
<feature type="domain" description="CxC2-like cysteine cluster KDZ transposase-associated" evidence="2">
    <location>
        <begin position="241"/>
        <end position="343"/>
    </location>
</feature>
<reference evidence="3" key="1">
    <citation type="submission" date="2023-03" db="EMBL/GenBank/DDBJ databases">
        <title>Massive genome expansion in bonnet fungi (Mycena s.s.) driven by repeated elements and novel gene families across ecological guilds.</title>
        <authorList>
            <consortium name="Lawrence Berkeley National Laboratory"/>
            <person name="Harder C.B."/>
            <person name="Miyauchi S."/>
            <person name="Viragh M."/>
            <person name="Kuo A."/>
            <person name="Thoen E."/>
            <person name="Andreopoulos B."/>
            <person name="Lu D."/>
            <person name="Skrede I."/>
            <person name="Drula E."/>
            <person name="Henrissat B."/>
            <person name="Morin E."/>
            <person name="Kohler A."/>
            <person name="Barry K."/>
            <person name="LaButti K."/>
            <person name="Morin E."/>
            <person name="Salamov A."/>
            <person name="Lipzen A."/>
            <person name="Mereny Z."/>
            <person name="Hegedus B."/>
            <person name="Baldrian P."/>
            <person name="Stursova M."/>
            <person name="Weitz H."/>
            <person name="Taylor A."/>
            <person name="Grigoriev I.V."/>
            <person name="Nagy L.G."/>
            <person name="Martin F."/>
            <person name="Kauserud H."/>
        </authorList>
    </citation>
    <scope>NUCLEOTIDE SEQUENCE</scope>
    <source>
        <strain evidence="3">CBHHK182m</strain>
    </source>
</reference>
<organism evidence="3 4">
    <name type="scientific">Mycena metata</name>
    <dbReference type="NCBI Taxonomy" id="1033252"/>
    <lineage>
        <taxon>Eukaryota</taxon>
        <taxon>Fungi</taxon>
        <taxon>Dikarya</taxon>
        <taxon>Basidiomycota</taxon>
        <taxon>Agaricomycotina</taxon>
        <taxon>Agaricomycetes</taxon>
        <taxon>Agaricomycetidae</taxon>
        <taxon>Agaricales</taxon>
        <taxon>Marasmiineae</taxon>
        <taxon>Mycenaceae</taxon>
        <taxon>Mycena</taxon>
    </lineage>
</organism>
<evidence type="ECO:0000313" key="4">
    <source>
        <dbReference type="Proteomes" id="UP001215598"/>
    </source>
</evidence>
<dbReference type="InterPro" id="IPR040521">
    <property type="entry name" value="KDZ"/>
</dbReference>
<sequence length="1225" mass="136618">MDSYILFLRGLAKGHITRFELKSPNGNILKHIVLPRESPQFATMKAVGRNKAAISKNKTTSRVATDIPSLKVGFHTATTSRSEHLYVGTPVDKSILPSIGAFVDNGGQPSLPFLDAPEETSGAIPAYETTPACDEKGKEKSEKMRENVAHMNALKAEEDSFLRILLSLHHHTQLLTPCSCGVKDRLRQVACSDCLQAELLCRTCWAKKHRTMWTHWALVWNETEQFFEKHDASQVLKNGALRLGHYGEGCPNAVAARSITLVDCNGIHATAIAFCGCPIVPTPTGKEALPHFHQLLQAGIFPGSVKDPKTGYTLGLLNTHRQQRSQGKGSAYNFVLVLQRLADPYFAGAVPDIYSNFLAITRFYEYLQIVIESGQAFNLDLPVSGEAGVPYPHRPSKFLGVNCGACPEPGVNMPFVVKVPRYLRHTVKLNITLDGNFKANLFFKRDDGSDTALTDGNMYFPKQAEFEHFAKTYVIPEQDKEVPCKAHIGSIRHQGSVKYGNTALSGVVACACDHSFLRSLIDILKGEAFSLGTYAQRELLRHTNSPPRKAVQPTNVSYDSYCAFGVNEVVRAEALFPDDKWLHVLLAAVEGQIPADHINGHGLSCQSLWQAVYFACRAHFHGETAEVIWAFLNPLGSSTRQMTGASRHDIINFVMHAWNMSKLFRQAQLLAAERLDALQLFEVHMAVLQDLSKQHATEVVGWSRRDRVAKQGTDGKIQSVYQHETTQALTVDNVLATMVTAEQQQAKDNDGHDAGTPVAQWIHDGMSIERTQVLAIALLKNHQEHPLVETWNSITALRDTLNVKLKKFRDRQREIYPRLTLSALDVDEPEVTALQLPSYRMKHGYKPAADVAALSTQLREAEIQLRCTAAQNGILAVRDASVALSAVRKTRELDYRGQGGVTRSQRNLQKAEMMKTFEIAMYNSARSALIHLGHMAKDAVEPFPPMTAKDTRRKETHLHRAKGDSRLFDGTAWYLQSGVTISPAVASSTLARGGELDSDEDEPQLLVGTQTLKRSGFKRVPRTPKRLRDIAPGDVEVHSAESSSDSEQGSPSKLGGQGKGTGRKKGEPKKKKVDGWIWLERLTKGQTLSDEKLAAYKAESERVQWFRAEAEMYRWLEQYERKHAELMRVTERYRRDSVVWTGLADREEQANGVNGAATYARMQAAMYKRLAHNAEIIFKAADSGAHHDWVSATSFDELITKIDGWRDVIFGWMDRMDIHRAYKDF</sequence>